<dbReference type="SMART" id="SM00899">
    <property type="entry name" value="FeoA"/>
    <property type="match status" value="1"/>
</dbReference>
<accession>A0A9D1IIN0</accession>
<dbReference type="Pfam" id="PF04023">
    <property type="entry name" value="FeoA"/>
    <property type="match status" value="1"/>
</dbReference>
<dbReference type="GO" id="GO:0046914">
    <property type="term" value="F:transition metal ion binding"/>
    <property type="evidence" value="ECO:0007669"/>
    <property type="project" value="InterPro"/>
</dbReference>
<protein>
    <submittedName>
        <fullName evidence="3">Ferrous iron transport protein A</fullName>
    </submittedName>
</protein>
<dbReference type="InterPro" id="IPR007167">
    <property type="entry name" value="Fe-transptr_FeoA-like"/>
</dbReference>
<evidence type="ECO:0000313" key="3">
    <source>
        <dbReference type="EMBL" id="HIU36694.1"/>
    </source>
</evidence>
<dbReference type="SUPFAM" id="SSF50037">
    <property type="entry name" value="C-terminal domain of transcriptional repressors"/>
    <property type="match status" value="1"/>
</dbReference>
<comment type="caution">
    <text evidence="3">The sequence shown here is derived from an EMBL/GenBank/DDBJ whole genome shotgun (WGS) entry which is preliminary data.</text>
</comment>
<dbReference type="InterPro" id="IPR038157">
    <property type="entry name" value="FeoA_core_dom"/>
</dbReference>
<dbReference type="AlphaFoldDB" id="A0A9D1IIN0"/>
<sequence length="76" mass="8389">MQLKDMAIGAKGRVKSMTTSTPEYRRRLLMLGVTPGSVLEIVRVAPLGDPIEIRIRGCLITVRKDEAEILDIEPIG</sequence>
<gene>
    <name evidence="3" type="ORF">IAC56_00200</name>
</gene>
<reference evidence="3" key="2">
    <citation type="journal article" date="2021" name="PeerJ">
        <title>Extensive microbial diversity within the chicken gut microbiome revealed by metagenomics and culture.</title>
        <authorList>
            <person name="Gilroy R."/>
            <person name="Ravi A."/>
            <person name="Getino M."/>
            <person name="Pursley I."/>
            <person name="Horton D.L."/>
            <person name="Alikhan N.F."/>
            <person name="Baker D."/>
            <person name="Gharbi K."/>
            <person name="Hall N."/>
            <person name="Watson M."/>
            <person name="Adriaenssens E.M."/>
            <person name="Foster-Nyarko E."/>
            <person name="Jarju S."/>
            <person name="Secka A."/>
            <person name="Antonio M."/>
            <person name="Oren A."/>
            <person name="Chaudhuri R.R."/>
            <person name="La Ragione R."/>
            <person name="Hildebrand F."/>
            <person name="Pallen M.J."/>
        </authorList>
    </citation>
    <scope>NUCLEOTIDE SEQUENCE</scope>
    <source>
        <strain evidence="3">7463</strain>
    </source>
</reference>
<name>A0A9D1IIN0_9BURK</name>
<evidence type="ECO:0000259" key="2">
    <source>
        <dbReference type="SMART" id="SM00899"/>
    </source>
</evidence>
<evidence type="ECO:0000256" key="1">
    <source>
        <dbReference type="ARBA" id="ARBA00023004"/>
    </source>
</evidence>
<dbReference type="InterPro" id="IPR052713">
    <property type="entry name" value="FeoA"/>
</dbReference>
<dbReference type="PANTHER" id="PTHR42954:SF2">
    <property type="entry name" value="FE(2+) TRANSPORT PROTEIN A"/>
    <property type="match status" value="1"/>
</dbReference>
<proteinExistence type="predicted"/>
<dbReference type="Proteomes" id="UP000824083">
    <property type="component" value="Unassembled WGS sequence"/>
</dbReference>
<dbReference type="InterPro" id="IPR008988">
    <property type="entry name" value="Transcriptional_repressor_C"/>
</dbReference>
<evidence type="ECO:0000313" key="4">
    <source>
        <dbReference type="Proteomes" id="UP000824083"/>
    </source>
</evidence>
<keyword evidence="1" id="KW-0408">Iron</keyword>
<organism evidence="3 4">
    <name type="scientific">Candidatus Aphodousia faecigallinarum</name>
    <dbReference type="NCBI Taxonomy" id="2840677"/>
    <lineage>
        <taxon>Bacteria</taxon>
        <taxon>Pseudomonadati</taxon>
        <taxon>Pseudomonadota</taxon>
        <taxon>Betaproteobacteria</taxon>
        <taxon>Burkholderiales</taxon>
        <taxon>Sutterellaceae</taxon>
        <taxon>Sutterellaceae incertae sedis</taxon>
        <taxon>Candidatus Aphodousia</taxon>
    </lineage>
</organism>
<dbReference type="Gene3D" id="2.30.30.90">
    <property type="match status" value="1"/>
</dbReference>
<feature type="domain" description="Ferrous iron transporter FeoA-like" evidence="2">
    <location>
        <begin position="1"/>
        <end position="74"/>
    </location>
</feature>
<dbReference type="EMBL" id="DVMY01000006">
    <property type="protein sequence ID" value="HIU36694.1"/>
    <property type="molecule type" value="Genomic_DNA"/>
</dbReference>
<dbReference type="PANTHER" id="PTHR42954">
    <property type="entry name" value="FE(2+) TRANSPORT PROTEIN A"/>
    <property type="match status" value="1"/>
</dbReference>
<reference evidence="3" key="1">
    <citation type="submission" date="2020-10" db="EMBL/GenBank/DDBJ databases">
        <authorList>
            <person name="Gilroy R."/>
        </authorList>
    </citation>
    <scope>NUCLEOTIDE SEQUENCE</scope>
    <source>
        <strain evidence="3">7463</strain>
    </source>
</reference>